<dbReference type="EMBL" id="BMKF01000001">
    <property type="protein sequence ID" value="GGB65556.1"/>
    <property type="molecule type" value="Genomic_DNA"/>
</dbReference>
<reference evidence="4" key="1">
    <citation type="journal article" date="2019" name="Int. J. Syst. Evol. Microbiol.">
        <title>The Global Catalogue of Microorganisms (GCM) 10K type strain sequencing project: providing services to taxonomists for standard genome sequencing and annotation.</title>
        <authorList>
            <consortium name="The Broad Institute Genomics Platform"/>
            <consortium name="The Broad Institute Genome Sequencing Center for Infectious Disease"/>
            <person name="Wu L."/>
            <person name="Ma J."/>
        </authorList>
    </citation>
    <scope>NUCLEOTIDE SEQUENCE [LARGE SCALE GENOMIC DNA]</scope>
    <source>
        <strain evidence="4">CGMCC 1.15928</strain>
    </source>
</reference>
<keyword evidence="2" id="KW-0812">Transmembrane</keyword>
<organism evidence="3 4">
    <name type="scientific">Henriciella pelagia</name>
    <dbReference type="NCBI Taxonomy" id="1977912"/>
    <lineage>
        <taxon>Bacteria</taxon>
        <taxon>Pseudomonadati</taxon>
        <taxon>Pseudomonadota</taxon>
        <taxon>Alphaproteobacteria</taxon>
        <taxon>Hyphomonadales</taxon>
        <taxon>Hyphomonadaceae</taxon>
        <taxon>Henriciella</taxon>
    </lineage>
</organism>
<protein>
    <submittedName>
        <fullName evidence="3">Uncharacterized protein</fullName>
    </submittedName>
</protein>
<keyword evidence="2" id="KW-1133">Transmembrane helix</keyword>
<sequence>MNGTYFETFMVGGLALMVAAALSIAWLLWRQDDIRREAVGLALEGIGHEFRFNMFQMVREINDVESGMIRLPIDLPTLAHPQLDAVLGELVATDKRALAAIQATYQALEARKRRVRMQLGDGAVDPEELDALKQATVHGISTLYLWEDHEGAPPEKARSTRSWWVRDWMKAHGFTQDLLSGLALRDAVVEDLRDNGMVLTPKPLTLTAHDYYSRHYDRKADPRGVFGKRRFRKKDAAAEAGADEGFDEAEEYTSADTALAAAPAAAAAVAASSASQEAADEAPYEADIAVKDDRASEVEPAGEADELADENSFSDEAEADPAFADADDAEEDTEEEAEAAEEADEPDVTPEVAAAAAVPSGQPADDPFAVLNSADLSAFEPDPETGKLSDDVPGEDEEPKPPKPADAAE</sequence>
<evidence type="ECO:0000256" key="2">
    <source>
        <dbReference type="SAM" id="Phobius"/>
    </source>
</evidence>
<proteinExistence type="predicted"/>
<feature type="compositionally biased region" description="Acidic residues" evidence="1">
    <location>
        <begin position="300"/>
        <end position="348"/>
    </location>
</feature>
<dbReference type="RefSeq" id="WP_143434620.1">
    <property type="nucleotide sequence ID" value="NZ_BMKF01000001.1"/>
</dbReference>
<gene>
    <name evidence="3" type="ORF">GCM10011503_12960</name>
</gene>
<feature type="region of interest" description="Disordered" evidence="1">
    <location>
        <begin position="291"/>
        <end position="409"/>
    </location>
</feature>
<feature type="transmembrane region" description="Helical" evidence="2">
    <location>
        <begin position="6"/>
        <end position="29"/>
    </location>
</feature>
<evidence type="ECO:0000313" key="3">
    <source>
        <dbReference type="EMBL" id="GGB65556.1"/>
    </source>
</evidence>
<name>A0ABQ1JFI5_9PROT</name>
<keyword evidence="2" id="KW-0472">Membrane</keyword>
<evidence type="ECO:0000256" key="1">
    <source>
        <dbReference type="SAM" id="MobiDB-lite"/>
    </source>
</evidence>
<evidence type="ECO:0000313" key="4">
    <source>
        <dbReference type="Proteomes" id="UP000628854"/>
    </source>
</evidence>
<keyword evidence="4" id="KW-1185">Reference proteome</keyword>
<accession>A0ABQ1JFI5</accession>
<comment type="caution">
    <text evidence="3">The sequence shown here is derived from an EMBL/GenBank/DDBJ whole genome shotgun (WGS) entry which is preliminary data.</text>
</comment>
<dbReference type="Proteomes" id="UP000628854">
    <property type="component" value="Unassembled WGS sequence"/>
</dbReference>